<dbReference type="Proteomes" id="UP000006701">
    <property type="component" value="Unassembled WGS sequence"/>
</dbReference>
<protein>
    <submittedName>
        <fullName evidence="3">Ankyrin repeat protein</fullName>
    </submittedName>
</protein>
<evidence type="ECO:0000313" key="4">
    <source>
        <dbReference type="Proteomes" id="UP000006701"/>
    </source>
</evidence>
<organism evidence="3 4">
    <name type="scientific">Aspergillus clavatus (strain ATCC 1007 / CBS 513.65 / DSM 816 / NCTC 3887 / NRRL 1 / QM 1276 / 107)</name>
    <dbReference type="NCBI Taxonomy" id="344612"/>
    <lineage>
        <taxon>Eukaryota</taxon>
        <taxon>Fungi</taxon>
        <taxon>Dikarya</taxon>
        <taxon>Ascomycota</taxon>
        <taxon>Pezizomycotina</taxon>
        <taxon>Eurotiomycetes</taxon>
        <taxon>Eurotiomycetidae</taxon>
        <taxon>Eurotiales</taxon>
        <taxon>Aspergillaceae</taxon>
        <taxon>Aspergillus</taxon>
        <taxon>Aspergillus subgen. Fumigati</taxon>
    </lineage>
</organism>
<dbReference type="VEuPathDB" id="FungiDB:ACLA_089490"/>
<dbReference type="HOGENOM" id="CLU_381771_0_0_1"/>
<evidence type="ECO:0000256" key="1">
    <source>
        <dbReference type="ARBA" id="ARBA00022737"/>
    </source>
</evidence>
<evidence type="ECO:0000256" key="2">
    <source>
        <dbReference type="ARBA" id="ARBA00023043"/>
    </source>
</evidence>
<dbReference type="GeneID" id="4705337"/>
<dbReference type="STRING" id="344612.A1CEF8"/>
<name>A1CEF8_ASPCL</name>
<dbReference type="EMBL" id="DS027052">
    <property type="protein sequence ID" value="EAW11257.1"/>
    <property type="molecule type" value="Genomic_DNA"/>
</dbReference>
<dbReference type="SUPFAM" id="SSF48403">
    <property type="entry name" value="Ankyrin repeat"/>
    <property type="match status" value="1"/>
</dbReference>
<dbReference type="KEGG" id="act:ACLA_089490"/>
<gene>
    <name evidence="3" type="ORF">ACLA_089490</name>
</gene>
<dbReference type="InterPro" id="IPR036770">
    <property type="entry name" value="Ankyrin_rpt-contain_sf"/>
</dbReference>
<proteinExistence type="predicted"/>
<dbReference type="InterPro" id="IPR002110">
    <property type="entry name" value="Ankyrin_rpt"/>
</dbReference>
<dbReference type="PANTHER" id="PTHR24198">
    <property type="entry name" value="ANKYRIN REPEAT AND PROTEIN KINASE DOMAIN-CONTAINING PROTEIN"/>
    <property type="match status" value="1"/>
</dbReference>
<dbReference type="OrthoDB" id="539213at2759"/>
<keyword evidence="1" id="KW-0677">Repeat</keyword>
<dbReference type="RefSeq" id="XP_001272683.1">
    <property type="nucleotide sequence ID" value="XM_001272682.1"/>
</dbReference>
<keyword evidence="2" id="KW-0040">ANK repeat</keyword>
<reference evidence="3 4" key="1">
    <citation type="journal article" date="2008" name="PLoS Genet.">
        <title>Genomic islands in the pathogenic filamentous fungus Aspergillus fumigatus.</title>
        <authorList>
            <person name="Fedorova N.D."/>
            <person name="Khaldi N."/>
            <person name="Joardar V.S."/>
            <person name="Maiti R."/>
            <person name="Amedeo P."/>
            <person name="Anderson M.J."/>
            <person name="Crabtree J."/>
            <person name="Silva J.C."/>
            <person name="Badger J.H."/>
            <person name="Albarraq A."/>
            <person name="Angiuoli S."/>
            <person name="Bussey H."/>
            <person name="Bowyer P."/>
            <person name="Cotty P.J."/>
            <person name="Dyer P.S."/>
            <person name="Egan A."/>
            <person name="Galens K."/>
            <person name="Fraser-Liggett C.M."/>
            <person name="Haas B.J."/>
            <person name="Inman J.M."/>
            <person name="Kent R."/>
            <person name="Lemieux S."/>
            <person name="Malavazi I."/>
            <person name="Orvis J."/>
            <person name="Roemer T."/>
            <person name="Ronning C.M."/>
            <person name="Sundaram J.P."/>
            <person name="Sutton G."/>
            <person name="Turner G."/>
            <person name="Venter J.C."/>
            <person name="White O.R."/>
            <person name="Whitty B.R."/>
            <person name="Youngman P."/>
            <person name="Wolfe K.H."/>
            <person name="Goldman G.H."/>
            <person name="Wortman J.R."/>
            <person name="Jiang B."/>
            <person name="Denning D.W."/>
            <person name="Nierman W.C."/>
        </authorList>
    </citation>
    <scope>NUCLEOTIDE SEQUENCE [LARGE SCALE GENOMIC DNA]</scope>
    <source>
        <strain evidence="4">ATCC 1007 / CBS 513.65 / DSM 816 / NCTC 3887 / NRRL 1</strain>
    </source>
</reference>
<accession>A1CEF8</accession>
<evidence type="ECO:0000313" key="3">
    <source>
        <dbReference type="EMBL" id="EAW11257.1"/>
    </source>
</evidence>
<sequence>MDPLSLTANIAAVVGLIDTICRVGKETYQLIAAVRNVPAEIQRLQVELHEVEFLLRNVHRYCSEYQTRMSRENLNDSTPITHIYSTLKVLQKEYNEISAIVAKNLDVNAGRTRQKLKTIGGRVKLVLGGKLERSFRNLERCKSQLSIDLQVLGSFNDLAVHDRLESIHDAVSELRDDRMVSVILDEKTTTYTEKSHAVLNSLHSLEAIDSLMAQLSAMRCNIEQENTSNGDVLDDWDDSEHVQRATLPLMLLQSKIKEALQLMMMSKPGHKGLSTLDVQWVRTELESLLAKSHERAAVTIRSSSTTTMAGDDIHKNRQVAVTSMYGQKNRLQQPNKIVSSQFVLQDSPAGKVSIRVQWAKAENPPFARVSDIIVLLAPNPKIAQEGLLVSLSKLHDGLTKPMINRHISSFTVVETTSPIFACIEANDINTLRQLLKNKEFSPNVRNTENESLLSAAAHLLRFEICDLLLNEGADPNHCRSDGANAIYDVRNAFWYRPTHYTIDKSILSRILRLFITAGCDINAVALGGSPLHFTVSTTLPGSKLIDEAEIAALINLLICTGCDIEHENVDGLTPLLYNACIPQWHGVIVLRELLQWGANAHATTYLGEGALHLAIAFSGPGSALGQIDGNALEARLRLLLRAGCDPNLLDNGGHSPSDFAMSSPRIWFQWCLAVERAGLSMEEILGQEGVRAPVQAAYQSTPVEDAEWESCGSEDEDEGYQNETRQDTCFDADHVFLFWKGFFPWSVSPRCGDCGLLCDLDDIERRKWDAWIVFQSLREHFLTHPPQIPINGAPPSS</sequence>
<dbReference type="SMART" id="SM00248">
    <property type="entry name" value="ANK"/>
    <property type="match status" value="5"/>
</dbReference>
<keyword evidence="4" id="KW-1185">Reference proteome</keyword>
<dbReference type="eggNOG" id="ENOG502SZK6">
    <property type="taxonomic scope" value="Eukaryota"/>
</dbReference>
<dbReference type="AlphaFoldDB" id="A1CEF8"/>
<dbReference type="Gene3D" id="1.25.40.20">
    <property type="entry name" value="Ankyrin repeat-containing domain"/>
    <property type="match status" value="1"/>
</dbReference>
<dbReference type="PANTHER" id="PTHR24198:SF165">
    <property type="entry name" value="ANKYRIN REPEAT-CONTAINING PROTEIN-RELATED"/>
    <property type="match status" value="1"/>
</dbReference>
<dbReference type="OMA" id="CDIEHEN"/>